<sequence>MDRERHKRRNIVERRFNQLKRLRGITTRYDKPAIHYRAAVTIARLVLRLNHDPPNTPYAVVFTPGKPNSLKACPQ</sequence>
<keyword evidence="2" id="KW-1185">Reference proteome</keyword>
<dbReference type="Proteomes" id="UP000308705">
    <property type="component" value="Unassembled WGS sequence"/>
</dbReference>
<dbReference type="EMBL" id="SZQA01000037">
    <property type="protein sequence ID" value="TKK84166.1"/>
    <property type="molecule type" value="Genomic_DNA"/>
</dbReference>
<evidence type="ECO:0000313" key="2">
    <source>
        <dbReference type="Proteomes" id="UP000308705"/>
    </source>
</evidence>
<name>A0A4U3M9G7_9ACTN</name>
<reference evidence="1 2" key="1">
    <citation type="submission" date="2019-04" db="EMBL/GenBank/DDBJ databases">
        <title>Herbidospora sp. NEAU-GS14.nov., a novel actinomycete isolated from soil.</title>
        <authorList>
            <person name="Han L."/>
        </authorList>
    </citation>
    <scope>NUCLEOTIDE SEQUENCE [LARGE SCALE GENOMIC DNA]</scope>
    <source>
        <strain evidence="1 2">NEAU-GS14</strain>
    </source>
</reference>
<accession>A0A4U3M9G7</accession>
<organism evidence="1 2">
    <name type="scientific">Herbidospora galbida</name>
    <dbReference type="NCBI Taxonomy" id="2575442"/>
    <lineage>
        <taxon>Bacteria</taxon>
        <taxon>Bacillati</taxon>
        <taxon>Actinomycetota</taxon>
        <taxon>Actinomycetes</taxon>
        <taxon>Streptosporangiales</taxon>
        <taxon>Streptosporangiaceae</taxon>
        <taxon>Herbidospora</taxon>
    </lineage>
</organism>
<gene>
    <name evidence="1" type="ORF">FDA94_30770</name>
</gene>
<dbReference type="OrthoDB" id="4546548at2"/>
<protein>
    <submittedName>
        <fullName evidence="1">Uncharacterized protein</fullName>
    </submittedName>
</protein>
<dbReference type="AlphaFoldDB" id="A0A4U3M9G7"/>
<evidence type="ECO:0000313" key="1">
    <source>
        <dbReference type="EMBL" id="TKK84166.1"/>
    </source>
</evidence>
<comment type="caution">
    <text evidence="1">The sequence shown here is derived from an EMBL/GenBank/DDBJ whole genome shotgun (WGS) entry which is preliminary data.</text>
</comment>
<proteinExistence type="predicted"/>